<protein>
    <submittedName>
        <fullName evidence="1">Uncharacterized protein</fullName>
    </submittedName>
</protein>
<dbReference type="Proteomes" id="UP000187203">
    <property type="component" value="Unassembled WGS sequence"/>
</dbReference>
<sequence>MPPRKAYGRGRMRGRGVPRYKGSLSGCTRMPRKSPLCTLVPLMIIQVMTYLCHHNGNMCHLHLVLRMRRLWIGIKDMRPKLHNMRRPNHQLAKDNMFRIRLLFMVVLLPFLRN</sequence>
<evidence type="ECO:0000313" key="2">
    <source>
        <dbReference type="Proteomes" id="UP000187203"/>
    </source>
</evidence>
<name>A0A1R3KM31_9ROSI</name>
<keyword evidence="2" id="KW-1185">Reference proteome</keyword>
<evidence type="ECO:0000313" key="1">
    <source>
        <dbReference type="EMBL" id="OMP08109.1"/>
    </source>
</evidence>
<comment type="caution">
    <text evidence="1">The sequence shown here is derived from an EMBL/GenBank/DDBJ whole genome shotgun (WGS) entry which is preliminary data.</text>
</comment>
<organism evidence="1 2">
    <name type="scientific">Corchorus olitorius</name>
    <dbReference type="NCBI Taxonomy" id="93759"/>
    <lineage>
        <taxon>Eukaryota</taxon>
        <taxon>Viridiplantae</taxon>
        <taxon>Streptophyta</taxon>
        <taxon>Embryophyta</taxon>
        <taxon>Tracheophyta</taxon>
        <taxon>Spermatophyta</taxon>
        <taxon>Magnoliopsida</taxon>
        <taxon>eudicotyledons</taxon>
        <taxon>Gunneridae</taxon>
        <taxon>Pentapetalae</taxon>
        <taxon>rosids</taxon>
        <taxon>malvids</taxon>
        <taxon>Malvales</taxon>
        <taxon>Malvaceae</taxon>
        <taxon>Grewioideae</taxon>
        <taxon>Apeibeae</taxon>
        <taxon>Corchorus</taxon>
    </lineage>
</organism>
<dbReference type="EMBL" id="AWUE01012899">
    <property type="protein sequence ID" value="OMP08109.1"/>
    <property type="molecule type" value="Genomic_DNA"/>
</dbReference>
<reference evidence="2" key="1">
    <citation type="submission" date="2013-09" db="EMBL/GenBank/DDBJ databases">
        <title>Corchorus olitorius genome sequencing.</title>
        <authorList>
            <person name="Alam M."/>
            <person name="Haque M.S."/>
            <person name="Islam M.S."/>
            <person name="Emdad E.M."/>
            <person name="Islam M.M."/>
            <person name="Ahmed B."/>
            <person name="Halim A."/>
            <person name="Hossen Q.M.M."/>
            <person name="Hossain M.Z."/>
            <person name="Ahmed R."/>
            <person name="Khan M.M."/>
            <person name="Islam R."/>
            <person name="Rashid M.M."/>
            <person name="Khan S.A."/>
            <person name="Rahman M.S."/>
            <person name="Alam M."/>
            <person name="Yahiya A.S."/>
            <person name="Khan M.S."/>
            <person name="Azam M.S."/>
            <person name="Haque T."/>
            <person name="Lashkar M.Z.H."/>
            <person name="Akhand A.I."/>
            <person name="Morshed G."/>
            <person name="Roy S."/>
            <person name="Uddin K.S."/>
            <person name="Rabeya T."/>
            <person name="Hossain A.S."/>
            <person name="Chowdhury A."/>
            <person name="Snigdha A.R."/>
            <person name="Mortoza M.S."/>
            <person name="Matin S.A."/>
            <person name="Hoque S.M.E."/>
            <person name="Islam M.K."/>
            <person name="Roy D.K."/>
            <person name="Haider R."/>
            <person name="Moosa M.M."/>
            <person name="Elias S.M."/>
            <person name="Hasan A.M."/>
            <person name="Jahan S."/>
            <person name="Shafiuddin M."/>
            <person name="Mahmood N."/>
            <person name="Shommy N.S."/>
        </authorList>
    </citation>
    <scope>NUCLEOTIDE SEQUENCE [LARGE SCALE GENOMIC DNA]</scope>
    <source>
        <strain evidence="2">cv. O-4</strain>
    </source>
</reference>
<gene>
    <name evidence="1" type="ORF">COLO4_06775</name>
</gene>
<accession>A0A1R3KM31</accession>
<dbReference type="AlphaFoldDB" id="A0A1R3KM31"/>
<proteinExistence type="predicted"/>